<feature type="compositionally biased region" description="Basic and acidic residues" evidence="1">
    <location>
        <begin position="42"/>
        <end position="54"/>
    </location>
</feature>
<evidence type="ECO:0000313" key="2">
    <source>
        <dbReference type="EMBL" id="KAJ2896840.1"/>
    </source>
</evidence>
<feature type="compositionally biased region" description="Basic and acidic residues" evidence="1">
    <location>
        <begin position="92"/>
        <end position="101"/>
    </location>
</feature>
<feature type="region of interest" description="Disordered" evidence="1">
    <location>
        <begin position="15"/>
        <end position="227"/>
    </location>
</feature>
<gene>
    <name evidence="2" type="ORF">MKZ38_005139</name>
</gene>
<accession>A0AAD5RKC3</accession>
<comment type="caution">
    <text evidence="2">The sequence shown here is derived from an EMBL/GenBank/DDBJ whole genome shotgun (WGS) entry which is preliminary data.</text>
</comment>
<evidence type="ECO:0000256" key="1">
    <source>
        <dbReference type="SAM" id="MobiDB-lite"/>
    </source>
</evidence>
<name>A0AAD5RKC3_9PEZI</name>
<keyword evidence="3" id="KW-1185">Reference proteome</keyword>
<reference evidence="2" key="1">
    <citation type="submission" date="2022-07" db="EMBL/GenBank/DDBJ databases">
        <title>Draft genome sequence of Zalerion maritima ATCC 34329, a (micro)plastics degrading marine fungus.</title>
        <authorList>
            <person name="Paco A."/>
            <person name="Goncalves M.F.M."/>
            <person name="Rocha-Santos T.A.P."/>
            <person name="Alves A."/>
        </authorList>
    </citation>
    <scope>NUCLEOTIDE SEQUENCE</scope>
    <source>
        <strain evidence="2">ATCC 34329</strain>
    </source>
</reference>
<evidence type="ECO:0000313" key="3">
    <source>
        <dbReference type="Proteomes" id="UP001201980"/>
    </source>
</evidence>
<protein>
    <submittedName>
        <fullName evidence="2">Uncharacterized protein</fullName>
    </submittedName>
</protein>
<sequence>MAPSADRLTELAERAEQDLNSYHLKEGKARGHGSDDPFAEASRVDPNTEVKVGEELVTNAGYNRRIPPEEGGMLDRDGHMTTGQQFEGQGGPEDKIAKKFEQQPGEVDEDVFRDLPGTSRRDVSSPRQELLPQEEAAPRTQGGGGNPAPRTGEALAEGAEATQANLGGRTRGQPVGGSKFKGSEHREPESVEGSIDAEGYVAPESVVEASKEAEEGGWARGGIQSQG</sequence>
<feature type="compositionally biased region" description="Low complexity" evidence="1">
    <location>
        <begin position="151"/>
        <end position="164"/>
    </location>
</feature>
<dbReference type="AlphaFoldDB" id="A0AAD5RKC3"/>
<proteinExistence type="predicted"/>
<organism evidence="2 3">
    <name type="scientific">Zalerion maritima</name>
    <dbReference type="NCBI Taxonomy" id="339359"/>
    <lineage>
        <taxon>Eukaryota</taxon>
        <taxon>Fungi</taxon>
        <taxon>Dikarya</taxon>
        <taxon>Ascomycota</taxon>
        <taxon>Pezizomycotina</taxon>
        <taxon>Sordariomycetes</taxon>
        <taxon>Lulworthiomycetidae</taxon>
        <taxon>Lulworthiales</taxon>
        <taxon>Lulworthiaceae</taxon>
        <taxon>Zalerion</taxon>
    </lineage>
</organism>
<dbReference type="EMBL" id="JAKWBI020000309">
    <property type="protein sequence ID" value="KAJ2896840.1"/>
    <property type="molecule type" value="Genomic_DNA"/>
</dbReference>
<dbReference type="Proteomes" id="UP001201980">
    <property type="component" value="Unassembled WGS sequence"/>
</dbReference>
<feature type="compositionally biased region" description="Basic and acidic residues" evidence="1">
    <location>
        <begin position="15"/>
        <end position="35"/>
    </location>
</feature>